<gene>
    <name evidence="2" type="ORF">KK1_001541</name>
</gene>
<dbReference type="Proteomes" id="UP000075243">
    <property type="component" value="Chromosome 11"/>
</dbReference>
<dbReference type="SUPFAM" id="SSF56672">
    <property type="entry name" value="DNA/RNA polymerases"/>
    <property type="match status" value="1"/>
</dbReference>
<dbReference type="Gramene" id="C.cajan_01503.t">
    <property type="protein sequence ID" value="C.cajan_01503.t.cds1"/>
    <property type="gene ID" value="C.cajan_01503"/>
</dbReference>
<keyword evidence="3" id="KW-1185">Reference proteome</keyword>
<proteinExistence type="predicted"/>
<dbReference type="InterPro" id="IPR053134">
    <property type="entry name" value="RNA-dir_DNA_polymerase"/>
</dbReference>
<feature type="domain" description="Reverse transcriptase" evidence="1">
    <location>
        <begin position="3"/>
        <end position="57"/>
    </location>
</feature>
<evidence type="ECO:0000259" key="1">
    <source>
        <dbReference type="Pfam" id="PF00078"/>
    </source>
</evidence>
<accession>A0A151SKI4</accession>
<dbReference type="InterPro" id="IPR043502">
    <property type="entry name" value="DNA/RNA_pol_sf"/>
</dbReference>
<organism evidence="2 3">
    <name type="scientific">Cajanus cajan</name>
    <name type="common">Pigeon pea</name>
    <name type="synonym">Cajanus indicus</name>
    <dbReference type="NCBI Taxonomy" id="3821"/>
    <lineage>
        <taxon>Eukaryota</taxon>
        <taxon>Viridiplantae</taxon>
        <taxon>Streptophyta</taxon>
        <taxon>Embryophyta</taxon>
        <taxon>Tracheophyta</taxon>
        <taxon>Spermatophyta</taxon>
        <taxon>Magnoliopsida</taxon>
        <taxon>eudicotyledons</taxon>
        <taxon>Gunneridae</taxon>
        <taxon>Pentapetalae</taxon>
        <taxon>rosids</taxon>
        <taxon>fabids</taxon>
        <taxon>Fabales</taxon>
        <taxon>Fabaceae</taxon>
        <taxon>Papilionoideae</taxon>
        <taxon>50 kb inversion clade</taxon>
        <taxon>NPAAA clade</taxon>
        <taxon>indigoferoid/millettioid clade</taxon>
        <taxon>Phaseoleae</taxon>
        <taxon>Cajanus</taxon>
    </lineage>
</organism>
<dbReference type="PANTHER" id="PTHR24559">
    <property type="entry name" value="TRANSPOSON TY3-I GAG-POL POLYPROTEIN"/>
    <property type="match status" value="1"/>
</dbReference>
<dbReference type="EMBL" id="CM003613">
    <property type="protein sequence ID" value="KYP55330.1"/>
    <property type="molecule type" value="Genomic_DNA"/>
</dbReference>
<dbReference type="InterPro" id="IPR043128">
    <property type="entry name" value="Rev_trsase/Diguanyl_cyclase"/>
</dbReference>
<dbReference type="Gene3D" id="3.30.70.270">
    <property type="match status" value="1"/>
</dbReference>
<dbReference type="PANTHER" id="PTHR24559:SF444">
    <property type="entry name" value="REVERSE TRANSCRIPTASE DOMAIN-CONTAINING PROTEIN"/>
    <property type="match status" value="1"/>
</dbReference>
<protein>
    <submittedName>
        <fullName evidence="2">Retrovirus-related Pol polyprotein from transposon 17.6</fullName>
    </submittedName>
</protein>
<dbReference type="AlphaFoldDB" id="A0A151SKI4"/>
<evidence type="ECO:0000313" key="3">
    <source>
        <dbReference type="Proteomes" id="UP000075243"/>
    </source>
</evidence>
<name>A0A151SKI4_CAJCA</name>
<evidence type="ECO:0000313" key="2">
    <source>
        <dbReference type="EMBL" id="KYP55330.1"/>
    </source>
</evidence>
<sequence length="59" mass="6845">MLFGVTNAPAVFMDYMNRIFRPFLDKFVVGFIDDILLYSGTLEEHGEHLRLVLEILKAK</sequence>
<dbReference type="Pfam" id="PF00078">
    <property type="entry name" value="RVT_1"/>
    <property type="match status" value="1"/>
</dbReference>
<dbReference type="InterPro" id="IPR000477">
    <property type="entry name" value="RT_dom"/>
</dbReference>
<reference evidence="2 3" key="1">
    <citation type="journal article" date="2012" name="Nat. Biotechnol.">
        <title>Draft genome sequence of pigeonpea (Cajanus cajan), an orphan legume crop of resource-poor farmers.</title>
        <authorList>
            <person name="Varshney R.K."/>
            <person name="Chen W."/>
            <person name="Li Y."/>
            <person name="Bharti A.K."/>
            <person name="Saxena R.K."/>
            <person name="Schlueter J.A."/>
            <person name="Donoghue M.T."/>
            <person name="Azam S."/>
            <person name="Fan G."/>
            <person name="Whaley A.M."/>
            <person name="Farmer A.D."/>
            <person name="Sheridan J."/>
            <person name="Iwata A."/>
            <person name="Tuteja R."/>
            <person name="Penmetsa R.V."/>
            <person name="Wu W."/>
            <person name="Upadhyaya H.D."/>
            <person name="Yang S.P."/>
            <person name="Shah T."/>
            <person name="Saxena K.B."/>
            <person name="Michael T."/>
            <person name="McCombie W.R."/>
            <person name="Yang B."/>
            <person name="Zhang G."/>
            <person name="Yang H."/>
            <person name="Wang J."/>
            <person name="Spillane C."/>
            <person name="Cook D.R."/>
            <person name="May G.D."/>
            <person name="Xu X."/>
            <person name="Jackson S.A."/>
        </authorList>
    </citation>
    <scope>NUCLEOTIDE SEQUENCE [LARGE SCALE GENOMIC DNA]</scope>
    <source>
        <strain evidence="3">cv. Asha</strain>
    </source>
</reference>